<comment type="caution">
    <text evidence="2">The sequence shown here is derived from an EMBL/GenBank/DDBJ whole genome shotgun (WGS) entry which is preliminary data.</text>
</comment>
<dbReference type="Proteomes" id="UP000663868">
    <property type="component" value="Unassembled WGS sequence"/>
</dbReference>
<proteinExistence type="predicted"/>
<sequence length="49" mass="5558">MPRSELEMINSPSTTTDQFHHSETIWRVILDIISLTILLVVTVISHLVA</sequence>
<feature type="non-terminal residue" evidence="2">
    <location>
        <position position="1"/>
    </location>
</feature>
<organism evidence="2 3">
    <name type="scientific">Adineta steineri</name>
    <dbReference type="NCBI Taxonomy" id="433720"/>
    <lineage>
        <taxon>Eukaryota</taxon>
        <taxon>Metazoa</taxon>
        <taxon>Spiralia</taxon>
        <taxon>Gnathifera</taxon>
        <taxon>Rotifera</taxon>
        <taxon>Eurotatoria</taxon>
        <taxon>Bdelloidea</taxon>
        <taxon>Adinetida</taxon>
        <taxon>Adinetidae</taxon>
        <taxon>Adineta</taxon>
    </lineage>
</organism>
<gene>
    <name evidence="2" type="ORF">KXQ929_LOCUS53815</name>
</gene>
<protein>
    <submittedName>
        <fullName evidence="2">Uncharacterized protein</fullName>
    </submittedName>
</protein>
<dbReference type="EMBL" id="CAJOBB010031162">
    <property type="protein sequence ID" value="CAF4448599.1"/>
    <property type="molecule type" value="Genomic_DNA"/>
</dbReference>
<keyword evidence="1" id="KW-1133">Transmembrane helix</keyword>
<evidence type="ECO:0000313" key="2">
    <source>
        <dbReference type="EMBL" id="CAF4448599.1"/>
    </source>
</evidence>
<accession>A0A820RWM0</accession>
<evidence type="ECO:0000313" key="3">
    <source>
        <dbReference type="Proteomes" id="UP000663868"/>
    </source>
</evidence>
<keyword evidence="1" id="KW-0812">Transmembrane</keyword>
<dbReference type="AlphaFoldDB" id="A0A820RWM0"/>
<reference evidence="2" key="1">
    <citation type="submission" date="2021-02" db="EMBL/GenBank/DDBJ databases">
        <authorList>
            <person name="Nowell W R."/>
        </authorList>
    </citation>
    <scope>NUCLEOTIDE SEQUENCE</scope>
</reference>
<name>A0A820RWM0_9BILA</name>
<feature type="transmembrane region" description="Helical" evidence="1">
    <location>
        <begin position="28"/>
        <end position="48"/>
    </location>
</feature>
<keyword evidence="1" id="KW-0472">Membrane</keyword>
<evidence type="ECO:0000256" key="1">
    <source>
        <dbReference type="SAM" id="Phobius"/>
    </source>
</evidence>